<gene>
    <name evidence="2" type="ORF">BROFUL_03086</name>
</gene>
<evidence type="ECO:0000313" key="3">
    <source>
        <dbReference type="Proteomes" id="UP000034954"/>
    </source>
</evidence>
<reference evidence="2 3" key="1">
    <citation type="journal article" date="2013" name="BMC Microbiol.">
        <title>Identification of the type II cytochrome c maturation pathway in anammox bacteria by comparative genomics.</title>
        <authorList>
            <person name="Ferousi C."/>
            <person name="Speth D.R."/>
            <person name="Reimann J."/>
            <person name="Op den Camp H.J."/>
            <person name="Allen J.W."/>
            <person name="Keltjens J.T."/>
            <person name="Jetten M.S."/>
        </authorList>
    </citation>
    <scope>NUCLEOTIDE SEQUENCE [LARGE SCALE GENOMIC DNA]</scope>
    <source>
        <strain evidence="2">RU1</strain>
    </source>
</reference>
<sequence>MITAIFASAMFFCGISTQFETTRYRITMTGIGGVAFCISLGLLATYPVALE</sequence>
<accession>A0A0M2URH8</accession>
<keyword evidence="1" id="KW-1133">Transmembrane helix</keyword>
<evidence type="ECO:0000256" key="1">
    <source>
        <dbReference type="SAM" id="Phobius"/>
    </source>
</evidence>
<dbReference type="AlphaFoldDB" id="A0A0M2URH8"/>
<keyword evidence="3" id="KW-1185">Reference proteome</keyword>
<proteinExistence type="predicted"/>
<feature type="transmembrane region" description="Helical" evidence="1">
    <location>
        <begin position="28"/>
        <end position="49"/>
    </location>
</feature>
<protein>
    <submittedName>
        <fullName evidence="2">Uncharacterized protein</fullName>
    </submittedName>
</protein>
<evidence type="ECO:0000313" key="2">
    <source>
        <dbReference type="EMBL" id="KKO18240.1"/>
    </source>
</evidence>
<dbReference type="Proteomes" id="UP000034954">
    <property type="component" value="Unassembled WGS sequence"/>
</dbReference>
<keyword evidence="1" id="KW-0812">Transmembrane</keyword>
<name>A0A0M2URH8_9BACT</name>
<organism evidence="2 3">
    <name type="scientific">Candidatus Brocadia fulgida</name>
    <dbReference type="NCBI Taxonomy" id="380242"/>
    <lineage>
        <taxon>Bacteria</taxon>
        <taxon>Pseudomonadati</taxon>
        <taxon>Planctomycetota</taxon>
        <taxon>Candidatus Brocadiia</taxon>
        <taxon>Candidatus Brocadiales</taxon>
        <taxon>Candidatus Brocadiaceae</taxon>
        <taxon>Candidatus Brocadia</taxon>
    </lineage>
</organism>
<keyword evidence="1" id="KW-0472">Membrane</keyword>
<comment type="caution">
    <text evidence="2">The sequence shown here is derived from an EMBL/GenBank/DDBJ whole genome shotgun (WGS) entry which is preliminary data.</text>
</comment>
<dbReference type="EMBL" id="LAQJ01000285">
    <property type="protein sequence ID" value="KKO18240.1"/>
    <property type="molecule type" value="Genomic_DNA"/>
</dbReference>